<evidence type="ECO:0000256" key="4">
    <source>
        <dbReference type="ARBA" id="ARBA00022722"/>
    </source>
</evidence>
<evidence type="ECO:0000313" key="9">
    <source>
        <dbReference type="EMBL" id="KAK7939599.1"/>
    </source>
</evidence>
<keyword evidence="6" id="KW-0378">Hydrolase</keyword>
<name>A0AAW0Q636_9GOBI</name>
<keyword evidence="5" id="KW-0479">Metal-binding</keyword>
<dbReference type="PANTHER" id="PTHR22930:SF206">
    <property type="entry name" value="NUCLEASE HARBI1"/>
    <property type="match status" value="1"/>
</dbReference>
<dbReference type="Pfam" id="PF13359">
    <property type="entry name" value="DDE_Tnp_4"/>
    <property type="match status" value="1"/>
</dbReference>
<evidence type="ECO:0000256" key="3">
    <source>
        <dbReference type="ARBA" id="ARBA00006958"/>
    </source>
</evidence>
<keyword evidence="7" id="KW-0539">Nucleus</keyword>
<dbReference type="Proteomes" id="UP001460270">
    <property type="component" value="Unassembled WGS sequence"/>
</dbReference>
<feature type="domain" description="DDE Tnp4" evidence="8">
    <location>
        <begin position="206"/>
        <end position="270"/>
    </location>
</feature>
<evidence type="ECO:0000256" key="2">
    <source>
        <dbReference type="ARBA" id="ARBA00004123"/>
    </source>
</evidence>
<comment type="subcellular location">
    <subcellularLocation>
        <location evidence="2">Nucleus</location>
    </subcellularLocation>
</comment>
<comment type="caution">
    <text evidence="9">The sequence shown here is derived from an EMBL/GenBank/DDBJ whole genome shotgun (WGS) entry which is preliminary data.</text>
</comment>
<gene>
    <name evidence="9" type="ORF">WMY93_002925</name>
</gene>
<dbReference type="PANTHER" id="PTHR22930">
    <property type="match status" value="1"/>
</dbReference>
<comment type="cofactor">
    <cofactor evidence="1">
        <name>a divalent metal cation</name>
        <dbReference type="ChEBI" id="CHEBI:60240"/>
    </cofactor>
</comment>
<accession>A0AAW0Q636</accession>
<reference evidence="10" key="1">
    <citation type="submission" date="2024-04" db="EMBL/GenBank/DDBJ databases">
        <title>Salinicola lusitanus LLJ914,a marine bacterium isolated from the Okinawa Trough.</title>
        <authorList>
            <person name="Li J."/>
        </authorList>
    </citation>
    <scope>NUCLEOTIDE SEQUENCE [LARGE SCALE GENOMIC DNA]</scope>
</reference>
<dbReference type="InterPro" id="IPR045249">
    <property type="entry name" value="HARBI1-like"/>
</dbReference>
<dbReference type="AlphaFoldDB" id="A0AAW0Q636"/>
<evidence type="ECO:0000256" key="7">
    <source>
        <dbReference type="ARBA" id="ARBA00023242"/>
    </source>
</evidence>
<keyword evidence="10" id="KW-1185">Reference proteome</keyword>
<organism evidence="9 10">
    <name type="scientific">Mugilogobius chulae</name>
    <name type="common">yellowstripe goby</name>
    <dbReference type="NCBI Taxonomy" id="88201"/>
    <lineage>
        <taxon>Eukaryota</taxon>
        <taxon>Metazoa</taxon>
        <taxon>Chordata</taxon>
        <taxon>Craniata</taxon>
        <taxon>Vertebrata</taxon>
        <taxon>Euteleostomi</taxon>
        <taxon>Actinopterygii</taxon>
        <taxon>Neopterygii</taxon>
        <taxon>Teleostei</taxon>
        <taxon>Neoteleostei</taxon>
        <taxon>Acanthomorphata</taxon>
        <taxon>Gobiaria</taxon>
        <taxon>Gobiiformes</taxon>
        <taxon>Gobioidei</taxon>
        <taxon>Gobiidae</taxon>
        <taxon>Gobionellinae</taxon>
        <taxon>Mugilogobius</taxon>
    </lineage>
</organism>
<protein>
    <recommendedName>
        <fullName evidence="8">DDE Tnp4 domain-containing protein</fullName>
    </recommendedName>
</protein>
<evidence type="ECO:0000256" key="5">
    <source>
        <dbReference type="ARBA" id="ARBA00022723"/>
    </source>
</evidence>
<evidence type="ECO:0000313" key="10">
    <source>
        <dbReference type="Proteomes" id="UP001460270"/>
    </source>
</evidence>
<dbReference type="GO" id="GO:0004518">
    <property type="term" value="F:nuclease activity"/>
    <property type="evidence" value="ECO:0007669"/>
    <property type="project" value="UniProtKB-KW"/>
</dbReference>
<dbReference type="GO" id="GO:0005634">
    <property type="term" value="C:nucleus"/>
    <property type="evidence" value="ECO:0007669"/>
    <property type="project" value="UniProtKB-SubCell"/>
</dbReference>
<dbReference type="GO" id="GO:0046872">
    <property type="term" value="F:metal ion binding"/>
    <property type="evidence" value="ECO:0007669"/>
    <property type="project" value="UniProtKB-KW"/>
</dbReference>
<dbReference type="InterPro" id="IPR027806">
    <property type="entry name" value="HARBI1_dom"/>
</dbReference>
<evidence type="ECO:0000256" key="6">
    <source>
        <dbReference type="ARBA" id="ARBA00022801"/>
    </source>
</evidence>
<dbReference type="EMBL" id="JBBPFD010000002">
    <property type="protein sequence ID" value="KAK7939599.1"/>
    <property type="molecule type" value="Genomic_DNA"/>
</dbReference>
<comment type="similarity">
    <text evidence="3">Belongs to the HARBI1 family.</text>
</comment>
<sequence length="326" mass="37322">MPGQNLNFGIFLLTVLQILLVRIEQRRLLRRQRQAVRRRRWTRRFILASLASRHNGRTSLYCLLNQRVPLLTLYFDGQSDLRPDFRLTRNTIRNLLGQLTIPNRQGWAHDVETLVFIFWLASGTSYRVVARAFDMPRSTVCDVVHRITDSILHLRHRVIRIPSDDELPEVAAGFQQLAGSAAFNKVVGSIDGCHVRIKPPSPITLLTPYREPVRSPVEARFNRHHAKARSVIERAFGIMKARWRAIFFKALEVKPTFAVKVIACCTILHNVCLHNGDILDPVEEEQGPADVQNQQEQQNGEHLRAAIAAVLSAPRIRAPHLQDHDY</sequence>
<evidence type="ECO:0000256" key="1">
    <source>
        <dbReference type="ARBA" id="ARBA00001968"/>
    </source>
</evidence>
<proteinExistence type="inferred from homology"/>
<dbReference type="GO" id="GO:0016787">
    <property type="term" value="F:hydrolase activity"/>
    <property type="evidence" value="ECO:0007669"/>
    <property type="project" value="UniProtKB-KW"/>
</dbReference>
<keyword evidence="4" id="KW-0540">Nuclease</keyword>
<evidence type="ECO:0000259" key="8">
    <source>
        <dbReference type="Pfam" id="PF13359"/>
    </source>
</evidence>